<dbReference type="Gene3D" id="2.170.130.10">
    <property type="entry name" value="TonB-dependent receptor, plug domain"/>
    <property type="match status" value="1"/>
</dbReference>
<evidence type="ECO:0000256" key="7">
    <source>
        <dbReference type="ARBA" id="ARBA00023077"/>
    </source>
</evidence>
<dbReference type="GO" id="GO:0009279">
    <property type="term" value="C:cell outer membrane"/>
    <property type="evidence" value="ECO:0007669"/>
    <property type="project" value="UniProtKB-SubCell"/>
</dbReference>
<protein>
    <submittedName>
        <fullName evidence="14">TonB-dependent receptor plug</fullName>
    </submittedName>
</protein>
<dbReference type="eggNOG" id="COG1629">
    <property type="taxonomic scope" value="Bacteria"/>
</dbReference>
<evidence type="ECO:0000256" key="3">
    <source>
        <dbReference type="ARBA" id="ARBA00022452"/>
    </source>
</evidence>
<feature type="compositionally biased region" description="Polar residues" evidence="12">
    <location>
        <begin position="517"/>
        <end position="535"/>
    </location>
</feature>
<keyword evidence="4" id="KW-0410">Iron transport</keyword>
<dbReference type="STRING" id="471854.Dfer_1791"/>
<organism evidence="14 15">
    <name type="scientific">Dyadobacter fermentans (strain ATCC 700827 / DSM 18053 / CIP 107007 / KCTC 52180 / NS114)</name>
    <dbReference type="NCBI Taxonomy" id="471854"/>
    <lineage>
        <taxon>Bacteria</taxon>
        <taxon>Pseudomonadati</taxon>
        <taxon>Bacteroidota</taxon>
        <taxon>Cytophagia</taxon>
        <taxon>Cytophagales</taxon>
        <taxon>Spirosomataceae</taxon>
        <taxon>Dyadobacter</taxon>
    </lineage>
</organism>
<keyword evidence="5 10" id="KW-0812">Transmembrane</keyword>
<feature type="region of interest" description="Disordered" evidence="12">
    <location>
        <begin position="517"/>
        <end position="538"/>
    </location>
</feature>
<dbReference type="EMBL" id="CP001619">
    <property type="protein sequence ID" value="ACT93030.1"/>
    <property type="molecule type" value="Genomic_DNA"/>
</dbReference>
<keyword evidence="3 10" id="KW-1134">Transmembrane beta strand</keyword>
<dbReference type="SMART" id="SM00965">
    <property type="entry name" value="STN"/>
    <property type="match status" value="1"/>
</dbReference>
<evidence type="ECO:0000256" key="9">
    <source>
        <dbReference type="ARBA" id="ARBA00023237"/>
    </source>
</evidence>
<keyword evidence="7 11" id="KW-0798">TonB box</keyword>
<evidence type="ECO:0000256" key="11">
    <source>
        <dbReference type="RuleBase" id="RU003357"/>
    </source>
</evidence>
<dbReference type="Pfam" id="PF00593">
    <property type="entry name" value="TonB_dep_Rec_b-barrel"/>
    <property type="match status" value="1"/>
</dbReference>
<feature type="domain" description="Secretin/TonB short N-terminal" evidence="13">
    <location>
        <begin position="81"/>
        <end position="132"/>
    </location>
</feature>
<dbReference type="Gene3D" id="2.40.170.20">
    <property type="entry name" value="TonB-dependent receptor, beta-barrel domain"/>
    <property type="match status" value="1"/>
</dbReference>
<dbReference type="InterPro" id="IPR023997">
    <property type="entry name" value="TonB-dep_OMP_SusC/RagA_CS"/>
</dbReference>
<keyword evidence="8 10" id="KW-0472">Membrane</keyword>
<evidence type="ECO:0000256" key="1">
    <source>
        <dbReference type="ARBA" id="ARBA00004571"/>
    </source>
</evidence>
<dbReference type="SUPFAM" id="SSF49464">
    <property type="entry name" value="Carboxypeptidase regulatory domain-like"/>
    <property type="match status" value="1"/>
</dbReference>
<dbReference type="InterPro" id="IPR036942">
    <property type="entry name" value="Beta-barrel_TonB_sf"/>
</dbReference>
<evidence type="ECO:0000256" key="4">
    <source>
        <dbReference type="ARBA" id="ARBA00022496"/>
    </source>
</evidence>
<keyword evidence="9 10" id="KW-0998">Cell outer membrane</keyword>
<evidence type="ECO:0000256" key="12">
    <source>
        <dbReference type="SAM" id="MobiDB-lite"/>
    </source>
</evidence>
<evidence type="ECO:0000256" key="2">
    <source>
        <dbReference type="ARBA" id="ARBA00022448"/>
    </source>
</evidence>
<dbReference type="InterPro" id="IPR039426">
    <property type="entry name" value="TonB-dep_rcpt-like"/>
</dbReference>
<dbReference type="KEGG" id="dfe:Dfer_1791"/>
<accession>C6VUP3</accession>
<dbReference type="NCBIfam" id="TIGR04057">
    <property type="entry name" value="SusC_RagA_signa"/>
    <property type="match status" value="1"/>
</dbReference>
<name>C6VUP3_DYAFD</name>
<dbReference type="Pfam" id="PF13715">
    <property type="entry name" value="CarbopepD_reg_2"/>
    <property type="match status" value="1"/>
</dbReference>
<dbReference type="InterPro" id="IPR023996">
    <property type="entry name" value="TonB-dep_OMP_SusC/RagA"/>
</dbReference>
<dbReference type="InterPro" id="IPR012910">
    <property type="entry name" value="Plug_dom"/>
</dbReference>
<keyword evidence="4" id="KW-0406">Ion transport</keyword>
<evidence type="ECO:0000256" key="6">
    <source>
        <dbReference type="ARBA" id="ARBA00023004"/>
    </source>
</evidence>
<evidence type="ECO:0000313" key="14">
    <source>
        <dbReference type="EMBL" id="ACT93030.1"/>
    </source>
</evidence>
<dbReference type="Gene3D" id="2.60.40.1120">
    <property type="entry name" value="Carboxypeptidase-like, regulatory domain"/>
    <property type="match status" value="1"/>
</dbReference>
<gene>
    <name evidence="14" type="ordered locus">Dfer_1791</name>
</gene>
<dbReference type="AlphaFoldDB" id="C6VUP3"/>
<dbReference type="OrthoDB" id="9768177at2"/>
<dbReference type="InterPro" id="IPR008969">
    <property type="entry name" value="CarboxyPept-like_regulatory"/>
</dbReference>
<dbReference type="InterPro" id="IPR011662">
    <property type="entry name" value="Secretin/TonB_short_N"/>
</dbReference>
<reference evidence="14 15" key="1">
    <citation type="journal article" date="2009" name="Stand. Genomic Sci.">
        <title>Complete genome sequence of Dyadobacter fermentans type strain (NS114).</title>
        <authorList>
            <person name="Lang E."/>
            <person name="Lapidus A."/>
            <person name="Chertkov O."/>
            <person name="Brettin T."/>
            <person name="Detter J.C."/>
            <person name="Han C."/>
            <person name="Copeland A."/>
            <person name="Glavina Del Rio T."/>
            <person name="Nolan M."/>
            <person name="Chen F."/>
            <person name="Lucas S."/>
            <person name="Tice H."/>
            <person name="Cheng J.F."/>
            <person name="Land M."/>
            <person name="Hauser L."/>
            <person name="Chang Y.J."/>
            <person name="Jeffries C.D."/>
            <person name="Kopitz M."/>
            <person name="Bruce D."/>
            <person name="Goodwin L."/>
            <person name="Pitluck S."/>
            <person name="Ovchinnikova G."/>
            <person name="Pati A."/>
            <person name="Ivanova N."/>
            <person name="Mavrommatis K."/>
            <person name="Chen A."/>
            <person name="Palaniappan K."/>
            <person name="Chain P."/>
            <person name="Bristow J."/>
            <person name="Eisen J.A."/>
            <person name="Markowitz V."/>
            <person name="Hugenholtz P."/>
            <person name="Goker M."/>
            <person name="Rohde M."/>
            <person name="Kyrpides N.C."/>
            <person name="Klenk H.P."/>
        </authorList>
    </citation>
    <scope>NUCLEOTIDE SEQUENCE [LARGE SCALE GENOMIC DNA]</scope>
    <source>
        <strain evidence="15">ATCC 700827 / DSM 18053 / CIP 107007 / KCTC 52180 / NS114</strain>
    </source>
</reference>
<dbReference type="Pfam" id="PF07660">
    <property type="entry name" value="STN"/>
    <property type="match status" value="1"/>
</dbReference>
<dbReference type="PROSITE" id="PS52016">
    <property type="entry name" value="TONB_DEPENDENT_REC_3"/>
    <property type="match status" value="1"/>
</dbReference>
<dbReference type="SUPFAM" id="SSF56935">
    <property type="entry name" value="Porins"/>
    <property type="match status" value="1"/>
</dbReference>
<evidence type="ECO:0000256" key="5">
    <source>
        <dbReference type="ARBA" id="ARBA00022692"/>
    </source>
</evidence>
<dbReference type="NCBIfam" id="TIGR04056">
    <property type="entry name" value="OMP_RagA_SusC"/>
    <property type="match status" value="1"/>
</dbReference>
<dbReference type="HOGENOM" id="CLU_004317_0_2_10"/>
<keyword evidence="6" id="KW-0408">Iron</keyword>
<dbReference type="Proteomes" id="UP000002011">
    <property type="component" value="Chromosome"/>
</dbReference>
<dbReference type="GO" id="GO:0006826">
    <property type="term" value="P:iron ion transport"/>
    <property type="evidence" value="ECO:0007669"/>
    <property type="project" value="UniProtKB-KW"/>
</dbReference>
<sequence length="1177" mass="131280">MSKLLEILTNEFMQRKERLQLLLWTIMKRTFYQLLLLIVFVSIASAETMKAQDVLSQTISVRIVDQKFKHALQIIEKNSNIKFIYSSRVIDAEHRVNLNVTNAPVAHVLERLLKPMQLTYEVSGRQIVLDKAEKAVQPAEKEQGLLELDLKISGRVTDQAGAALPGVSVVLKGTQRGTVSDVEGRYELDVPDEQATLTFSFVGYISQEEVVGTRRSIDISLKVNEKALEDVVVVGYGSQKRRDVIGSISTIKADVLETPSGSTNFSALMQGQASGINVQSSSGRLGAPVNITIRGLSSISAGTSPLWIIDGVPIWTDISIGNNGSAAQSPMALINQSDIESIQVLKDAAATSIYGSRGSNGVIMVTTKSGATGKASVNVDYSTGISQLPFQRVDFLNTRQWFQMKDESKQAYGLGRFEMSDFYSSKPFASEFLTREQAENINTDWRKEMTRTGSFHNANVSVMGGDKLTRYYVSGNYRKDKSIMTNEDLERFGLRANIDMKPLKTLDIGAKINLSMSKGNRGKNGTASEDGNKSGTNGGFSFVNTITVPFEPVYSLENPSLYYNPYTGNPRATSDPDNMVEQLDMYRVLTDIYAEYKFRSLEGLSARTQLSMDFVQANRNFWVSDAIRSNGSLGEDNASTSKNINYNVFLTYNKNFGEHSLNLVGGTEAQRSSTWYRSMEGQNLVGNYQQIGTPANLTTFFSGLNGERYLLAYFGRANYKFKDKYLAGVSVRRDGSSVFTSKYRWGTFLAFSAGWIISDEAFMGDFGRNHFLKLRGSYGQTGNAGIPGYLDVSNYANHYAYGSGDIFGTNGTVITSIGVNNLSWETTSNFDAGLDFGFFGNRINGSLAYYNKYVKDLLLASTLPTSSGISSIWGNIGDLVNKGIELNVTSSNLKARNLKWQTTFNIAFNRNEVRKLTPQVDRSGKGMAVLPFISKVGYPVRDYYLADFAHVDPQTGISQIYALDKEHYAATGETRRLKDTEGQDVLLISNSANVNDNMFHLKNKNGIPKYYGGITNRLSYKNFDFSFLVTFSGGNYIYDIFRRDIAVQNSNGEQLQDVYDNYWRKPGDVAKYQRLTWKGNVKMEDGTIVGLGDPRIYTDQFLYKGDFVKLKSVSLGYSIPRLSEERRFLQNMRFYATFENLYTITQYPGWDPEGQSTVYQWDLPQLFSATLGVSIKF</sequence>
<dbReference type="InterPro" id="IPR037066">
    <property type="entry name" value="Plug_dom_sf"/>
</dbReference>
<keyword evidence="15" id="KW-1185">Reference proteome</keyword>
<comment type="subcellular location">
    <subcellularLocation>
        <location evidence="1 10">Cell outer membrane</location>
        <topology evidence="1 10">Multi-pass membrane protein</topology>
    </subcellularLocation>
</comment>
<evidence type="ECO:0000256" key="10">
    <source>
        <dbReference type="PROSITE-ProRule" id="PRU01360"/>
    </source>
</evidence>
<dbReference type="InterPro" id="IPR000531">
    <property type="entry name" value="Beta-barrel_TonB"/>
</dbReference>
<evidence type="ECO:0000259" key="13">
    <source>
        <dbReference type="SMART" id="SM00965"/>
    </source>
</evidence>
<evidence type="ECO:0000256" key="8">
    <source>
        <dbReference type="ARBA" id="ARBA00023136"/>
    </source>
</evidence>
<keyword evidence="2 10" id="KW-0813">Transport</keyword>
<comment type="similarity">
    <text evidence="10 11">Belongs to the TonB-dependent receptor family.</text>
</comment>
<evidence type="ECO:0000313" key="15">
    <source>
        <dbReference type="Proteomes" id="UP000002011"/>
    </source>
</evidence>
<keyword evidence="14" id="KW-0675">Receptor</keyword>
<proteinExistence type="inferred from homology"/>
<dbReference type="Pfam" id="PF07715">
    <property type="entry name" value="Plug"/>
    <property type="match status" value="1"/>
</dbReference>